<proteinExistence type="predicted"/>
<dbReference type="EMBL" id="JAQQBS010000003">
    <property type="protein sequence ID" value="KAK0170524.1"/>
    <property type="molecule type" value="Genomic_DNA"/>
</dbReference>
<dbReference type="Proteomes" id="UP001168990">
    <property type="component" value="Unassembled WGS sequence"/>
</dbReference>
<name>A0AA39FJM7_9HYME</name>
<evidence type="ECO:0000313" key="3">
    <source>
        <dbReference type="Proteomes" id="UP001168990"/>
    </source>
</evidence>
<reference evidence="2" key="2">
    <citation type="submission" date="2023-03" db="EMBL/GenBank/DDBJ databases">
        <authorList>
            <person name="Inwood S.N."/>
            <person name="Skelly J.G."/>
            <person name="Guhlin J."/>
            <person name="Harrop T.W.R."/>
            <person name="Goldson S.G."/>
            <person name="Dearden P.K."/>
        </authorList>
    </citation>
    <scope>NUCLEOTIDE SEQUENCE</scope>
    <source>
        <strain evidence="2">Irish</strain>
        <tissue evidence="2">Whole body</tissue>
    </source>
</reference>
<accession>A0AA39FJM7</accession>
<reference evidence="2" key="1">
    <citation type="journal article" date="2023" name="bioRxiv">
        <title>Scaffold-level genome assemblies of two parasitoid biocontrol wasps reveal the parthenogenesis mechanism and an associated novel virus.</title>
        <authorList>
            <person name="Inwood S."/>
            <person name="Skelly J."/>
            <person name="Guhlin J."/>
            <person name="Harrop T."/>
            <person name="Goldson S."/>
            <person name="Dearden P."/>
        </authorList>
    </citation>
    <scope>NUCLEOTIDE SEQUENCE</scope>
    <source>
        <strain evidence="2">Irish</strain>
        <tissue evidence="2">Whole body</tissue>
    </source>
</reference>
<dbReference type="AlphaFoldDB" id="A0AA39FJM7"/>
<gene>
    <name evidence="2" type="ORF">PV328_008362</name>
</gene>
<sequence>MFQRFAKGMQEIIEETERLWDQLIEGGMVIDQYRRLRRNPKERRIQGFQEDLELPNRCSMWEFLTQIFPKGTADIKENLPDEPDESAQNVEESGLVDLQDPA</sequence>
<feature type="region of interest" description="Disordered" evidence="1">
    <location>
        <begin position="74"/>
        <end position="102"/>
    </location>
</feature>
<evidence type="ECO:0000313" key="2">
    <source>
        <dbReference type="EMBL" id="KAK0170524.1"/>
    </source>
</evidence>
<organism evidence="2 3">
    <name type="scientific">Microctonus aethiopoides</name>
    <dbReference type="NCBI Taxonomy" id="144406"/>
    <lineage>
        <taxon>Eukaryota</taxon>
        <taxon>Metazoa</taxon>
        <taxon>Ecdysozoa</taxon>
        <taxon>Arthropoda</taxon>
        <taxon>Hexapoda</taxon>
        <taxon>Insecta</taxon>
        <taxon>Pterygota</taxon>
        <taxon>Neoptera</taxon>
        <taxon>Endopterygota</taxon>
        <taxon>Hymenoptera</taxon>
        <taxon>Apocrita</taxon>
        <taxon>Ichneumonoidea</taxon>
        <taxon>Braconidae</taxon>
        <taxon>Euphorinae</taxon>
        <taxon>Microctonus</taxon>
    </lineage>
</organism>
<comment type="caution">
    <text evidence="2">The sequence shown here is derived from an EMBL/GenBank/DDBJ whole genome shotgun (WGS) entry which is preliminary data.</text>
</comment>
<protein>
    <submittedName>
        <fullName evidence="2">Uncharacterized protein</fullName>
    </submittedName>
</protein>
<keyword evidence="3" id="KW-1185">Reference proteome</keyword>
<evidence type="ECO:0000256" key="1">
    <source>
        <dbReference type="SAM" id="MobiDB-lite"/>
    </source>
</evidence>